<feature type="domain" description="Histidine kinase" evidence="5">
    <location>
        <begin position="1"/>
        <end position="85"/>
    </location>
</feature>
<evidence type="ECO:0000256" key="4">
    <source>
        <dbReference type="ARBA" id="ARBA00022777"/>
    </source>
</evidence>
<dbReference type="GO" id="GO:0000155">
    <property type="term" value="F:phosphorelay sensor kinase activity"/>
    <property type="evidence" value="ECO:0007669"/>
    <property type="project" value="TreeGrafter"/>
</dbReference>
<dbReference type="EC" id="2.7.13.3" evidence="2"/>
<evidence type="ECO:0000313" key="6">
    <source>
        <dbReference type="EMBL" id="MCA9385974.1"/>
    </source>
</evidence>
<dbReference type="PANTHER" id="PTHR43047:SF72">
    <property type="entry name" value="OSMOSENSING HISTIDINE PROTEIN KINASE SLN1"/>
    <property type="match status" value="1"/>
</dbReference>
<dbReference type="Gene3D" id="3.30.565.10">
    <property type="entry name" value="Histidine kinase-like ATPase, C-terminal domain"/>
    <property type="match status" value="1"/>
</dbReference>
<reference evidence="6" key="1">
    <citation type="submission" date="2020-04" db="EMBL/GenBank/DDBJ databases">
        <authorList>
            <person name="Zhang T."/>
        </authorList>
    </citation>
    <scope>NUCLEOTIDE SEQUENCE</scope>
    <source>
        <strain evidence="6">HKST-UBA11</strain>
    </source>
</reference>
<evidence type="ECO:0000313" key="7">
    <source>
        <dbReference type="Proteomes" id="UP000754563"/>
    </source>
</evidence>
<dbReference type="InterPro" id="IPR004358">
    <property type="entry name" value="Sig_transdc_His_kin-like_C"/>
</dbReference>
<reference evidence="6" key="2">
    <citation type="journal article" date="2021" name="Microbiome">
        <title>Successional dynamics and alternative stable states in a saline activated sludge microbial community over 9 years.</title>
        <authorList>
            <person name="Wang Y."/>
            <person name="Ye J."/>
            <person name="Ju F."/>
            <person name="Liu L."/>
            <person name="Boyd J.A."/>
            <person name="Deng Y."/>
            <person name="Parks D.H."/>
            <person name="Jiang X."/>
            <person name="Yin X."/>
            <person name="Woodcroft B.J."/>
            <person name="Tyson G.W."/>
            <person name="Hugenholtz P."/>
            <person name="Polz M.F."/>
            <person name="Zhang T."/>
        </authorList>
    </citation>
    <scope>NUCLEOTIDE SEQUENCE</scope>
    <source>
        <strain evidence="6">HKST-UBA11</strain>
    </source>
</reference>
<dbReference type="InterPro" id="IPR005467">
    <property type="entry name" value="His_kinase_dom"/>
</dbReference>
<dbReference type="InterPro" id="IPR003594">
    <property type="entry name" value="HATPase_dom"/>
</dbReference>
<dbReference type="GO" id="GO:0005886">
    <property type="term" value="C:plasma membrane"/>
    <property type="evidence" value="ECO:0007669"/>
    <property type="project" value="TreeGrafter"/>
</dbReference>
<dbReference type="GO" id="GO:0009927">
    <property type="term" value="F:histidine phosphotransfer kinase activity"/>
    <property type="evidence" value="ECO:0007669"/>
    <property type="project" value="TreeGrafter"/>
</dbReference>
<sequence>NIVFSAEDTGVGIPENEIEKLGKKFYRVEQHVREGSTDSDVVRPGGTGLGLYVTFNLIKLHGGTVSVESTFGEGSKFIFTIPKYTGQKIEVGKEGVKDLIEEYRNRRNTSS</sequence>
<protein>
    <recommendedName>
        <fullName evidence="2">histidine kinase</fullName>
        <ecNumber evidence="2">2.7.13.3</ecNumber>
    </recommendedName>
</protein>
<dbReference type="EMBL" id="JAGQLH010000062">
    <property type="protein sequence ID" value="MCA9385974.1"/>
    <property type="molecule type" value="Genomic_DNA"/>
</dbReference>
<evidence type="ECO:0000256" key="1">
    <source>
        <dbReference type="ARBA" id="ARBA00000085"/>
    </source>
</evidence>
<keyword evidence="3" id="KW-0808">Transferase</keyword>
<dbReference type="SUPFAM" id="SSF55874">
    <property type="entry name" value="ATPase domain of HSP90 chaperone/DNA topoisomerase II/histidine kinase"/>
    <property type="match status" value="1"/>
</dbReference>
<gene>
    <name evidence="6" type="ORF">KC717_04990</name>
</gene>
<dbReference type="AlphaFoldDB" id="A0A955RKK4"/>
<evidence type="ECO:0000259" key="5">
    <source>
        <dbReference type="PROSITE" id="PS50109"/>
    </source>
</evidence>
<dbReference type="Proteomes" id="UP000754563">
    <property type="component" value="Unassembled WGS sequence"/>
</dbReference>
<evidence type="ECO:0000256" key="3">
    <source>
        <dbReference type="ARBA" id="ARBA00022679"/>
    </source>
</evidence>
<feature type="non-terminal residue" evidence="6">
    <location>
        <position position="1"/>
    </location>
</feature>
<comment type="catalytic activity">
    <reaction evidence="1">
        <text>ATP + protein L-histidine = ADP + protein N-phospho-L-histidine.</text>
        <dbReference type="EC" id="2.7.13.3"/>
    </reaction>
</comment>
<dbReference type="PRINTS" id="PR00344">
    <property type="entry name" value="BCTRLSENSOR"/>
</dbReference>
<comment type="caution">
    <text evidence="6">The sequence shown here is derived from an EMBL/GenBank/DDBJ whole genome shotgun (WGS) entry which is preliminary data.</text>
</comment>
<dbReference type="Pfam" id="PF02518">
    <property type="entry name" value="HATPase_c"/>
    <property type="match status" value="1"/>
</dbReference>
<dbReference type="InterPro" id="IPR036890">
    <property type="entry name" value="HATPase_C_sf"/>
</dbReference>
<proteinExistence type="predicted"/>
<accession>A0A955RKK4</accession>
<evidence type="ECO:0000256" key="2">
    <source>
        <dbReference type="ARBA" id="ARBA00012438"/>
    </source>
</evidence>
<organism evidence="6 7">
    <name type="scientific">Candidatus Dojkabacteria bacterium</name>
    <dbReference type="NCBI Taxonomy" id="2099670"/>
    <lineage>
        <taxon>Bacteria</taxon>
        <taxon>Candidatus Dojkabacteria</taxon>
    </lineage>
</organism>
<name>A0A955RKK4_9BACT</name>
<keyword evidence="4" id="KW-0418">Kinase</keyword>
<dbReference type="PANTHER" id="PTHR43047">
    <property type="entry name" value="TWO-COMPONENT HISTIDINE PROTEIN KINASE"/>
    <property type="match status" value="1"/>
</dbReference>
<dbReference type="PROSITE" id="PS50109">
    <property type="entry name" value="HIS_KIN"/>
    <property type="match status" value="1"/>
</dbReference>